<feature type="region of interest" description="Disordered" evidence="1">
    <location>
        <begin position="1"/>
        <end position="51"/>
    </location>
</feature>
<evidence type="ECO:0000256" key="1">
    <source>
        <dbReference type="SAM" id="MobiDB-lite"/>
    </source>
</evidence>
<feature type="transmembrane region" description="Helical" evidence="2">
    <location>
        <begin position="77"/>
        <end position="97"/>
    </location>
</feature>
<comment type="caution">
    <text evidence="3">The sequence shown here is derived from an EMBL/GenBank/DDBJ whole genome shotgun (WGS) entry which is preliminary data.</text>
</comment>
<name>A0ABQ7GR07_DUNSA</name>
<proteinExistence type="predicted"/>
<sequence length="142" mass="16163">MGQQASVQKPVEQQQQQQQQQKQQQQQQQLHPPIKHQDDKFAKEAEVSFKRSSEQFTDVTVGVGETVGMNLWNHAKWWGQGVAGIVMFVPMMFYVMARSTKKDEKEDEKKQEVPAGHPDNVSPNFVRESAARQPWGTVQASA</sequence>
<feature type="compositionally biased region" description="Basic and acidic residues" evidence="1">
    <location>
        <begin position="100"/>
        <end position="112"/>
    </location>
</feature>
<evidence type="ECO:0000313" key="4">
    <source>
        <dbReference type="Proteomes" id="UP000815325"/>
    </source>
</evidence>
<keyword evidence="2" id="KW-1133">Transmembrane helix</keyword>
<evidence type="ECO:0000313" key="3">
    <source>
        <dbReference type="EMBL" id="KAF5837008.1"/>
    </source>
</evidence>
<feature type="region of interest" description="Disordered" evidence="1">
    <location>
        <begin position="100"/>
        <end position="142"/>
    </location>
</feature>
<protein>
    <submittedName>
        <fullName evidence="3">Uncharacterized protein</fullName>
    </submittedName>
</protein>
<reference evidence="3" key="1">
    <citation type="submission" date="2017-08" db="EMBL/GenBank/DDBJ databases">
        <authorList>
            <person name="Polle J.E."/>
            <person name="Barry K."/>
            <person name="Cushman J."/>
            <person name="Schmutz J."/>
            <person name="Tran D."/>
            <person name="Hathwaick L.T."/>
            <person name="Yim W.C."/>
            <person name="Jenkins J."/>
            <person name="Mckie-Krisberg Z.M."/>
            <person name="Prochnik S."/>
            <person name="Lindquist E."/>
            <person name="Dockter R.B."/>
            <person name="Adam C."/>
            <person name="Molina H."/>
            <person name="Bunkerborg J."/>
            <person name="Jin E."/>
            <person name="Buchheim M."/>
            <person name="Magnuson J."/>
        </authorList>
    </citation>
    <scope>NUCLEOTIDE SEQUENCE</scope>
    <source>
        <strain evidence="3">CCAP 19/18</strain>
    </source>
</reference>
<keyword evidence="4" id="KW-1185">Reference proteome</keyword>
<feature type="compositionally biased region" description="Low complexity" evidence="1">
    <location>
        <begin position="13"/>
        <end position="29"/>
    </location>
</feature>
<dbReference type="Proteomes" id="UP000815325">
    <property type="component" value="Unassembled WGS sequence"/>
</dbReference>
<keyword evidence="2" id="KW-0812">Transmembrane</keyword>
<accession>A0ABQ7GR07</accession>
<evidence type="ECO:0000256" key="2">
    <source>
        <dbReference type="SAM" id="Phobius"/>
    </source>
</evidence>
<feature type="compositionally biased region" description="Basic and acidic residues" evidence="1">
    <location>
        <begin position="35"/>
        <end position="51"/>
    </location>
</feature>
<dbReference type="EMBL" id="MU069633">
    <property type="protein sequence ID" value="KAF5837008.1"/>
    <property type="molecule type" value="Genomic_DNA"/>
</dbReference>
<organism evidence="3 4">
    <name type="scientific">Dunaliella salina</name>
    <name type="common">Green alga</name>
    <name type="synonym">Protococcus salinus</name>
    <dbReference type="NCBI Taxonomy" id="3046"/>
    <lineage>
        <taxon>Eukaryota</taxon>
        <taxon>Viridiplantae</taxon>
        <taxon>Chlorophyta</taxon>
        <taxon>core chlorophytes</taxon>
        <taxon>Chlorophyceae</taxon>
        <taxon>CS clade</taxon>
        <taxon>Chlamydomonadales</taxon>
        <taxon>Dunaliellaceae</taxon>
        <taxon>Dunaliella</taxon>
    </lineage>
</organism>
<gene>
    <name evidence="3" type="ORF">DUNSADRAFT_4981</name>
</gene>
<keyword evidence="2" id="KW-0472">Membrane</keyword>